<name>A0A1M6K2J3_9FLAO</name>
<dbReference type="Proteomes" id="UP000184432">
    <property type="component" value="Unassembled WGS sequence"/>
</dbReference>
<dbReference type="RefSeq" id="WP_073320420.1">
    <property type="nucleotide sequence ID" value="NZ_FQYP01000010.1"/>
</dbReference>
<dbReference type="STRING" id="570521.SAMN04488508_11043"/>
<evidence type="ECO:0000256" key="1">
    <source>
        <dbReference type="SAM" id="SignalP"/>
    </source>
</evidence>
<sequence length="462" mass="50339">MKKITILLSTAFLFISITGLSQTETSNNEKINLQSTTGVSLFQSNSSNGIWATGTITSDRFGIFEDATSAKERLTVLSGGNVGIGTSNPSSRLDILSNTGQTESLLRLKVSDAPSDYFQIANTTGTSGQFIPLLKGYHETDNRTTLAIMGSSSDAMDNGSNALINFNARRTNSPIQNRPLFVWTNYSQKMMTMAADGNLGIGVTNPTSKLEVRGVIKTSNSDDRYVNLLTSGDGNSYMNIVGGSASSRFGFQVDGSSKMSIMKNGSVGIGTSTPVANTKLTVVGHVNIGGSENYRLRSRHIDGKHYSNSGLDDLYLNYNTGKHVRVGFGGQNSNLYVSGRVGIGTNNPDADLTVKGKIHTQEVKVDLNGAVAPDYVFLKDYDLKTINEVENYIEKEGHLPNIPSAKEMEQNGIELKTMNLKLLEKIEELTLYMIEQNKKTELLRQEIVLLKEKNKELEGKIK</sequence>
<feature type="signal peptide" evidence="1">
    <location>
        <begin position="1"/>
        <end position="23"/>
    </location>
</feature>
<evidence type="ECO:0000313" key="2">
    <source>
        <dbReference type="EMBL" id="SHJ53181.1"/>
    </source>
</evidence>
<gene>
    <name evidence="2" type="ORF">SAMN04488508_11043</name>
</gene>
<feature type="chain" id="PRO_5012432270" description="Chaperone of endosialidase" evidence="1">
    <location>
        <begin position="24"/>
        <end position="462"/>
    </location>
</feature>
<evidence type="ECO:0008006" key="4">
    <source>
        <dbReference type="Google" id="ProtNLM"/>
    </source>
</evidence>
<keyword evidence="1" id="KW-0732">Signal</keyword>
<proteinExistence type="predicted"/>
<organism evidence="2 3">
    <name type="scientific">Aquimarina spongiae</name>
    <dbReference type="NCBI Taxonomy" id="570521"/>
    <lineage>
        <taxon>Bacteria</taxon>
        <taxon>Pseudomonadati</taxon>
        <taxon>Bacteroidota</taxon>
        <taxon>Flavobacteriia</taxon>
        <taxon>Flavobacteriales</taxon>
        <taxon>Flavobacteriaceae</taxon>
        <taxon>Aquimarina</taxon>
    </lineage>
</organism>
<dbReference type="EMBL" id="FQYP01000010">
    <property type="protein sequence ID" value="SHJ53181.1"/>
    <property type="molecule type" value="Genomic_DNA"/>
</dbReference>
<protein>
    <recommendedName>
        <fullName evidence="4">Chaperone of endosialidase</fullName>
    </recommendedName>
</protein>
<reference evidence="3" key="1">
    <citation type="submission" date="2016-11" db="EMBL/GenBank/DDBJ databases">
        <authorList>
            <person name="Varghese N."/>
            <person name="Submissions S."/>
        </authorList>
    </citation>
    <scope>NUCLEOTIDE SEQUENCE [LARGE SCALE GENOMIC DNA]</scope>
    <source>
        <strain evidence="3">DSM 22623</strain>
    </source>
</reference>
<evidence type="ECO:0000313" key="3">
    <source>
        <dbReference type="Proteomes" id="UP000184432"/>
    </source>
</evidence>
<keyword evidence="3" id="KW-1185">Reference proteome</keyword>
<dbReference type="OrthoDB" id="9793307at2"/>
<accession>A0A1M6K2J3</accession>
<dbReference type="AlphaFoldDB" id="A0A1M6K2J3"/>